<accession>A0ABS6KRB9</accession>
<dbReference type="EMBL" id="VOMB01000022">
    <property type="protein sequence ID" value="MBU9766170.1"/>
    <property type="molecule type" value="Genomic_DNA"/>
</dbReference>
<feature type="transmembrane region" description="Helical" evidence="1">
    <location>
        <begin position="100"/>
        <end position="123"/>
    </location>
</feature>
<evidence type="ECO:0000256" key="1">
    <source>
        <dbReference type="SAM" id="Phobius"/>
    </source>
</evidence>
<evidence type="ECO:0000313" key="3">
    <source>
        <dbReference type="Proteomes" id="UP000812982"/>
    </source>
</evidence>
<feature type="transmembrane region" description="Helical" evidence="1">
    <location>
        <begin position="21"/>
        <end position="45"/>
    </location>
</feature>
<sequence length="246" mass="27000">MQILEQVQDLPKAGNIKAQWVSLWTGPAVGAVLLLALLAFPGFWPPMSPSWNAQQVAGFYADHTAWIRFSQVTFNLCGILILPFFMVIVTQMKRMQQSGVFAYCYLTAVVSGATIFALSNILFLVAAFRPDRNPELIMLLNDLAWIVFVAPVGMVVSQFVLLAVAVYFDDGPDPVFPRWVGHYSLATGIAMIPAAGAAVFHSGPLAWDGVLAFWLRNGAFAIFVVVMFFVLRRAVIRQAVDEGVTA</sequence>
<name>A0ABS6KRB9_9MYCO</name>
<keyword evidence="3" id="KW-1185">Reference proteome</keyword>
<dbReference type="RefSeq" id="WP_217160037.1">
    <property type="nucleotide sequence ID" value="NZ_VOMB01000022.1"/>
</dbReference>
<comment type="caution">
    <text evidence="2">The sequence shown here is derived from an EMBL/GenBank/DDBJ whole genome shotgun (WGS) entry which is preliminary data.</text>
</comment>
<proteinExistence type="predicted"/>
<evidence type="ECO:0008006" key="4">
    <source>
        <dbReference type="Google" id="ProtNLM"/>
    </source>
</evidence>
<keyword evidence="1" id="KW-1133">Transmembrane helix</keyword>
<feature type="transmembrane region" description="Helical" evidence="1">
    <location>
        <begin position="65"/>
        <end position="88"/>
    </location>
</feature>
<feature type="transmembrane region" description="Helical" evidence="1">
    <location>
        <begin position="143"/>
        <end position="168"/>
    </location>
</feature>
<keyword evidence="1" id="KW-0812">Transmembrane</keyword>
<feature type="transmembrane region" description="Helical" evidence="1">
    <location>
        <begin position="180"/>
        <end position="201"/>
    </location>
</feature>
<feature type="transmembrane region" description="Helical" evidence="1">
    <location>
        <begin position="213"/>
        <end position="231"/>
    </location>
</feature>
<keyword evidence="1" id="KW-0472">Membrane</keyword>
<organism evidence="2 3">
    <name type="scientific">[Mycobacterium] fortunisiensis</name>
    <dbReference type="NCBI Taxonomy" id="2600579"/>
    <lineage>
        <taxon>Bacteria</taxon>
        <taxon>Bacillati</taxon>
        <taxon>Actinomycetota</taxon>
        <taxon>Actinomycetes</taxon>
        <taxon>Mycobacteriales</taxon>
        <taxon>Mycobacteriaceae</taxon>
        <taxon>Mycolicibacterium</taxon>
    </lineage>
</organism>
<dbReference type="Proteomes" id="UP000812982">
    <property type="component" value="Unassembled WGS sequence"/>
</dbReference>
<reference evidence="2 3" key="1">
    <citation type="journal article" date="2021" name="Sci. Rep.">
        <title>Phenotypic and genomic hallmarks of a novel, potentially pathogenic rapidly growing Mycobacterium species related to the Mycobacterium fortuitum complex.</title>
        <authorList>
            <person name="Gharbi R."/>
            <person name="Khanna V."/>
            <person name="Frigui W."/>
            <person name="Mhenni B."/>
            <person name="Brosch R."/>
            <person name="Mardassi H."/>
        </authorList>
    </citation>
    <scope>NUCLEOTIDE SEQUENCE [LARGE SCALE GENOMIC DNA]</scope>
    <source>
        <strain evidence="2 3">TNTM28</strain>
    </source>
</reference>
<protein>
    <recommendedName>
        <fullName evidence="4">DUF4386 family protein</fullName>
    </recommendedName>
</protein>
<gene>
    <name evidence="2" type="ORF">FR943_20290</name>
</gene>
<evidence type="ECO:0000313" key="2">
    <source>
        <dbReference type="EMBL" id="MBU9766170.1"/>
    </source>
</evidence>